<dbReference type="OrthoDB" id="631431at2"/>
<comment type="caution">
    <text evidence="1">The sequence shown here is derived from an EMBL/GenBank/DDBJ whole genome shotgun (WGS) entry which is preliminary data.</text>
</comment>
<keyword evidence="2" id="KW-1185">Reference proteome</keyword>
<dbReference type="EMBL" id="QGGO01000015">
    <property type="protein sequence ID" value="PWK24453.1"/>
    <property type="molecule type" value="Genomic_DNA"/>
</dbReference>
<gene>
    <name evidence="1" type="ORF">LV89_02966</name>
</gene>
<sequence>MATIIGVIHFRGDLETNYFASIADKHNFAQTIKSPKIILVGGSSLAFGIDSDSIQKAMGMPVTNLGLYAGFGLEFILREALKEVKSNDILILSPEYYLKKDGDDYSKEMAAFAYPPAKEFINYPNYFDRVEKESIFYVRYARNMIFFPNRIKSPQINDTISDYYRKGFSEKGDLLAHLNNPPIRPLGDLVSIQNEDYSTEIQLINNFIADINTKKAKVFWYFPAFSETGFQSNKKALSIFEQLIQKEVNCHKINRLADDIYPDDCFYDTHFHLYKNCRIERTQKLIKSLKNTIH</sequence>
<protein>
    <submittedName>
        <fullName evidence="1">Uncharacterized protein</fullName>
    </submittedName>
</protein>
<dbReference type="Proteomes" id="UP000245489">
    <property type="component" value="Unassembled WGS sequence"/>
</dbReference>
<organism evidence="1 2">
    <name type="scientific">Arcicella aurantiaca</name>
    <dbReference type="NCBI Taxonomy" id="591202"/>
    <lineage>
        <taxon>Bacteria</taxon>
        <taxon>Pseudomonadati</taxon>
        <taxon>Bacteroidota</taxon>
        <taxon>Cytophagia</taxon>
        <taxon>Cytophagales</taxon>
        <taxon>Flectobacillaceae</taxon>
        <taxon>Arcicella</taxon>
    </lineage>
</organism>
<name>A0A316E6V8_9BACT</name>
<dbReference type="AlphaFoldDB" id="A0A316E6V8"/>
<accession>A0A316E6V8</accession>
<reference evidence="1 2" key="1">
    <citation type="submission" date="2018-05" db="EMBL/GenBank/DDBJ databases">
        <title>Genomic Encyclopedia of Archaeal and Bacterial Type Strains, Phase II (KMG-II): from individual species to whole genera.</title>
        <authorList>
            <person name="Goeker M."/>
        </authorList>
    </citation>
    <scope>NUCLEOTIDE SEQUENCE [LARGE SCALE GENOMIC DNA]</scope>
    <source>
        <strain evidence="1 2">DSM 22214</strain>
    </source>
</reference>
<proteinExistence type="predicted"/>
<evidence type="ECO:0000313" key="2">
    <source>
        <dbReference type="Proteomes" id="UP000245489"/>
    </source>
</evidence>
<dbReference type="RefSeq" id="WP_146199168.1">
    <property type="nucleotide sequence ID" value="NZ_QGGO01000015.1"/>
</dbReference>
<evidence type="ECO:0000313" key="1">
    <source>
        <dbReference type="EMBL" id="PWK24453.1"/>
    </source>
</evidence>